<evidence type="ECO:0000313" key="4">
    <source>
        <dbReference type="EMBL" id="ACB96981.1"/>
    </source>
</evidence>
<reference evidence="4 5" key="2">
    <citation type="journal article" date="2010" name="J. Bacteriol.">
        <title>Complete genome sequence of Beijerinckia indica subsp. indica.</title>
        <authorList>
            <person name="Tamas I."/>
            <person name="Dedysh S.N."/>
            <person name="Liesack W."/>
            <person name="Stott M.B."/>
            <person name="Alam M."/>
            <person name="Murrell J.C."/>
            <person name="Dunfield P.F."/>
        </authorList>
    </citation>
    <scope>NUCLEOTIDE SEQUENCE [LARGE SCALE GENOMIC DNA]</scope>
    <source>
        <strain evidence="5">ATCC 9039 / DSM 1715 / NCIMB 8712</strain>
    </source>
</reference>
<reference evidence="5" key="1">
    <citation type="submission" date="2008-03" db="EMBL/GenBank/DDBJ databases">
        <title>Complete sequence of chromosome of Beijerinckia indica subsp. indica ATCC 9039.</title>
        <authorList>
            <consortium name="US DOE Joint Genome Institute"/>
            <person name="Copeland A."/>
            <person name="Lucas S."/>
            <person name="Lapidus A."/>
            <person name="Glavina del Rio T."/>
            <person name="Dalin E."/>
            <person name="Tice H."/>
            <person name="Bruce D."/>
            <person name="Goodwin L."/>
            <person name="Pitluck S."/>
            <person name="LaButti K."/>
            <person name="Schmutz J."/>
            <person name="Larimer F."/>
            <person name="Land M."/>
            <person name="Hauser L."/>
            <person name="Kyrpides N."/>
            <person name="Mikhailova N."/>
            <person name="Dunfield P.F."/>
            <person name="Dedysh S.N."/>
            <person name="Liesack W."/>
            <person name="Saw J.H."/>
            <person name="Alam M."/>
            <person name="Chen Y."/>
            <person name="Murrell J.C."/>
            <person name="Richardson P."/>
        </authorList>
    </citation>
    <scope>NUCLEOTIDE SEQUENCE [LARGE SCALE GENOMIC DNA]</scope>
    <source>
        <strain evidence="5">ATCC 9039 / DSM 1715 / NCIMB 8712</strain>
    </source>
</reference>
<protein>
    <submittedName>
        <fullName evidence="4">PRC-barrel domain protein</fullName>
    </submittedName>
</protein>
<dbReference type="HOGENOM" id="CLU_051335_0_0_5"/>
<dbReference type="InterPro" id="IPR027275">
    <property type="entry name" value="PRC-brl_dom"/>
</dbReference>
<sequence>MLKKLAITASILALMSGTALAQTSTTNPRPTTGQPVTTAPASSGRWLASTVYKADIYDASDNKIGTINDLVMDGSGNITTAVVGVGGFLGMGQKDVAVPFGDLKISAREGKNWFVLDRTKDQLQAALPFDKQAALATSSKTGRSVATTPSSLSANPWLASEIYRADIYDQADNKIGVVDDLVMNDSGQITTAVIGVGGFLGMGEKNVAVPFSDLKVAAREGKERFILDRSKDQLKAAPSFDKKAAVTEKM</sequence>
<keyword evidence="5" id="KW-1185">Reference proteome</keyword>
<gene>
    <name evidence="4" type="ordered locus">Bind_3424</name>
</gene>
<dbReference type="STRING" id="395963.Bind_3424"/>
<dbReference type="AlphaFoldDB" id="B2IEP1"/>
<feature type="domain" description="PRC-barrel" evidence="3">
    <location>
        <begin position="49"/>
        <end position="123"/>
    </location>
</feature>
<dbReference type="EMBL" id="CP001016">
    <property type="protein sequence ID" value="ACB96981.1"/>
    <property type="molecule type" value="Genomic_DNA"/>
</dbReference>
<dbReference type="eggNOG" id="COG3861">
    <property type="taxonomic scope" value="Bacteria"/>
</dbReference>
<dbReference type="Pfam" id="PF05239">
    <property type="entry name" value="PRC"/>
    <property type="match status" value="2"/>
</dbReference>
<feature type="signal peptide" evidence="2">
    <location>
        <begin position="1"/>
        <end position="21"/>
    </location>
</feature>
<dbReference type="RefSeq" id="WP_012386329.1">
    <property type="nucleotide sequence ID" value="NC_010581.1"/>
</dbReference>
<evidence type="ECO:0000256" key="2">
    <source>
        <dbReference type="SAM" id="SignalP"/>
    </source>
</evidence>
<dbReference type="Gene3D" id="2.30.30.240">
    <property type="entry name" value="PRC-barrel domain"/>
    <property type="match status" value="2"/>
</dbReference>
<feature type="domain" description="PRC-barrel" evidence="3">
    <location>
        <begin position="159"/>
        <end position="234"/>
    </location>
</feature>
<dbReference type="Proteomes" id="UP000001695">
    <property type="component" value="Chromosome"/>
</dbReference>
<accession>B2IEP1</accession>
<dbReference type="SUPFAM" id="SSF50346">
    <property type="entry name" value="PRC-barrel domain"/>
    <property type="match status" value="2"/>
</dbReference>
<dbReference type="PANTHER" id="PTHR36505">
    <property type="entry name" value="BLR1072 PROTEIN"/>
    <property type="match status" value="1"/>
</dbReference>
<dbReference type="KEGG" id="bid:Bind_3424"/>
<name>B2IEP1_BEII9</name>
<evidence type="ECO:0000259" key="3">
    <source>
        <dbReference type="Pfam" id="PF05239"/>
    </source>
</evidence>
<feature type="region of interest" description="Disordered" evidence="1">
    <location>
        <begin position="22"/>
        <end position="41"/>
    </location>
</feature>
<keyword evidence="2" id="KW-0732">Signal</keyword>
<evidence type="ECO:0000256" key="1">
    <source>
        <dbReference type="SAM" id="MobiDB-lite"/>
    </source>
</evidence>
<evidence type="ECO:0000313" key="5">
    <source>
        <dbReference type="Proteomes" id="UP000001695"/>
    </source>
</evidence>
<dbReference type="PANTHER" id="PTHR36505:SF1">
    <property type="entry name" value="BLR1072 PROTEIN"/>
    <property type="match status" value="1"/>
</dbReference>
<organism evidence="4 5">
    <name type="scientific">Beijerinckia indica subsp. indica (strain ATCC 9039 / DSM 1715 / NCIMB 8712)</name>
    <dbReference type="NCBI Taxonomy" id="395963"/>
    <lineage>
        <taxon>Bacteria</taxon>
        <taxon>Pseudomonadati</taxon>
        <taxon>Pseudomonadota</taxon>
        <taxon>Alphaproteobacteria</taxon>
        <taxon>Hyphomicrobiales</taxon>
        <taxon>Beijerinckiaceae</taxon>
        <taxon>Beijerinckia</taxon>
    </lineage>
</organism>
<proteinExistence type="predicted"/>
<dbReference type="InterPro" id="IPR011033">
    <property type="entry name" value="PRC_barrel-like_sf"/>
</dbReference>
<dbReference type="OrthoDB" id="7876889at2"/>
<feature type="chain" id="PRO_5002778691" evidence="2">
    <location>
        <begin position="22"/>
        <end position="250"/>
    </location>
</feature>